<evidence type="ECO:0000313" key="1">
    <source>
        <dbReference type="EMBL" id="JAH31732.1"/>
    </source>
</evidence>
<dbReference type="AlphaFoldDB" id="A0A0E9RSF2"/>
<organism evidence="1">
    <name type="scientific">Anguilla anguilla</name>
    <name type="common">European freshwater eel</name>
    <name type="synonym">Muraena anguilla</name>
    <dbReference type="NCBI Taxonomy" id="7936"/>
    <lineage>
        <taxon>Eukaryota</taxon>
        <taxon>Metazoa</taxon>
        <taxon>Chordata</taxon>
        <taxon>Craniata</taxon>
        <taxon>Vertebrata</taxon>
        <taxon>Euteleostomi</taxon>
        <taxon>Actinopterygii</taxon>
        <taxon>Neopterygii</taxon>
        <taxon>Teleostei</taxon>
        <taxon>Anguilliformes</taxon>
        <taxon>Anguillidae</taxon>
        <taxon>Anguilla</taxon>
    </lineage>
</organism>
<name>A0A0E9RSF2_ANGAN</name>
<proteinExistence type="predicted"/>
<protein>
    <submittedName>
        <fullName evidence="1">Uncharacterized protein</fullName>
    </submittedName>
</protein>
<sequence length="68" mass="7489">MVDTDQAAFLQDAADRNHMWLMACLSSKDVCSWTGFNILTHSDTSVQEDNIGYLPTINAPATQLSTVK</sequence>
<reference evidence="1" key="2">
    <citation type="journal article" date="2015" name="Fish Shellfish Immunol.">
        <title>Early steps in the European eel (Anguilla anguilla)-Vibrio vulnificus interaction in the gills: Role of the RtxA13 toxin.</title>
        <authorList>
            <person name="Callol A."/>
            <person name="Pajuelo D."/>
            <person name="Ebbesson L."/>
            <person name="Teles M."/>
            <person name="MacKenzie S."/>
            <person name="Amaro C."/>
        </authorList>
    </citation>
    <scope>NUCLEOTIDE SEQUENCE</scope>
</reference>
<reference evidence="1" key="1">
    <citation type="submission" date="2014-11" db="EMBL/GenBank/DDBJ databases">
        <authorList>
            <person name="Amaro Gonzalez C."/>
        </authorList>
    </citation>
    <scope>NUCLEOTIDE SEQUENCE</scope>
</reference>
<accession>A0A0E9RSF2</accession>
<dbReference type="EMBL" id="GBXM01076845">
    <property type="protein sequence ID" value="JAH31732.1"/>
    <property type="molecule type" value="Transcribed_RNA"/>
</dbReference>